<evidence type="ECO:0000256" key="1">
    <source>
        <dbReference type="SAM" id="MobiDB-lite"/>
    </source>
</evidence>
<sequence>MNGSEYKKMVENFKASSELKQTTISAAHSHIFKKLKLTKREKTVRYTSVAAMFAMVVVLFSVFNVGEAISIAAKAINGQSSAANGSDIAQLSTGLSNEKSTHTSTEKSTEKVTANATSAPTTANTNTATSTMQIWNGSTTYTNTWTNMNAPISTVKYNISGSADSIEVNSLSITSTGNLFEAKVGPNENYTIRAEVHPALFNNGLVITKSSDGIVTFTNDKEGIILRENVFSYPKQSSESQSAYELRCINYLTECCTDATKAKQAFSLSDDYVFNTKSAIVMTNIDTEWRANMKLTYTGNPIATLSKNNTNGSSSAGFGNLTIVFDRHTQCFVVQTYVAQISFMTSMSTFVTYGMIYKVN</sequence>
<dbReference type="STRING" id="99656.SAMN05421659_101209"/>
<keyword evidence="4" id="KW-1185">Reference proteome</keyword>
<feature type="region of interest" description="Disordered" evidence="1">
    <location>
        <begin position="94"/>
        <end position="124"/>
    </location>
</feature>
<proteinExistence type="predicted"/>
<evidence type="ECO:0000313" key="3">
    <source>
        <dbReference type="EMBL" id="SEV83589.1"/>
    </source>
</evidence>
<feature type="transmembrane region" description="Helical" evidence="2">
    <location>
        <begin position="43"/>
        <end position="63"/>
    </location>
</feature>
<gene>
    <name evidence="3" type="ORF">SAMN05421659_101209</name>
</gene>
<evidence type="ECO:0000256" key="2">
    <source>
        <dbReference type="SAM" id="Phobius"/>
    </source>
</evidence>
<protein>
    <submittedName>
        <fullName evidence="3">Uncharacterized protein</fullName>
    </submittedName>
</protein>
<feature type="compositionally biased region" description="Low complexity" evidence="1">
    <location>
        <begin position="111"/>
        <end position="124"/>
    </location>
</feature>
<evidence type="ECO:0000313" key="4">
    <source>
        <dbReference type="Proteomes" id="UP000199701"/>
    </source>
</evidence>
<dbReference type="EMBL" id="FOJI01000001">
    <property type="protein sequence ID" value="SEV83589.1"/>
    <property type="molecule type" value="Genomic_DNA"/>
</dbReference>
<keyword evidence="2" id="KW-0812">Transmembrane</keyword>
<name>A0A1I0M5N0_9FIRM</name>
<dbReference type="Proteomes" id="UP000199701">
    <property type="component" value="Unassembled WGS sequence"/>
</dbReference>
<feature type="compositionally biased region" description="Basic and acidic residues" evidence="1">
    <location>
        <begin position="99"/>
        <end position="110"/>
    </location>
</feature>
<keyword evidence="2" id="KW-0472">Membrane</keyword>
<accession>A0A1I0M5N0</accession>
<organism evidence="3 4">
    <name type="scientific">[Clostridium] fimetarium</name>
    <dbReference type="NCBI Taxonomy" id="99656"/>
    <lineage>
        <taxon>Bacteria</taxon>
        <taxon>Bacillati</taxon>
        <taxon>Bacillota</taxon>
        <taxon>Clostridia</taxon>
        <taxon>Lachnospirales</taxon>
        <taxon>Lachnospiraceae</taxon>
    </lineage>
</organism>
<dbReference type="RefSeq" id="WP_092449693.1">
    <property type="nucleotide sequence ID" value="NZ_FOJI01000001.1"/>
</dbReference>
<dbReference type="AlphaFoldDB" id="A0A1I0M5N0"/>
<reference evidence="3 4" key="1">
    <citation type="submission" date="2016-10" db="EMBL/GenBank/DDBJ databases">
        <authorList>
            <person name="de Groot N.N."/>
        </authorList>
    </citation>
    <scope>NUCLEOTIDE SEQUENCE [LARGE SCALE GENOMIC DNA]</scope>
    <source>
        <strain evidence="3 4">DSM 9179</strain>
    </source>
</reference>
<keyword evidence="2" id="KW-1133">Transmembrane helix</keyword>